<evidence type="ECO:0000313" key="2">
    <source>
        <dbReference type="Proteomes" id="UP000886883"/>
    </source>
</evidence>
<dbReference type="PRINTS" id="PR00413">
    <property type="entry name" value="HADHALOGNASE"/>
</dbReference>
<evidence type="ECO:0000313" key="1">
    <source>
        <dbReference type="EMBL" id="HJB90806.1"/>
    </source>
</evidence>
<dbReference type="InterPro" id="IPR023198">
    <property type="entry name" value="PGP-like_dom2"/>
</dbReference>
<dbReference type="SUPFAM" id="SSF56784">
    <property type="entry name" value="HAD-like"/>
    <property type="match status" value="1"/>
</dbReference>
<accession>A0A9D2MR18</accession>
<dbReference type="EMBL" id="DWXE01000016">
    <property type="protein sequence ID" value="HJB90806.1"/>
    <property type="molecule type" value="Genomic_DNA"/>
</dbReference>
<dbReference type="NCBIfam" id="TIGR01549">
    <property type="entry name" value="HAD-SF-IA-v1"/>
    <property type="match status" value="1"/>
</dbReference>
<dbReference type="GO" id="GO:0006281">
    <property type="term" value="P:DNA repair"/>
    <property type="evidence" value="ECO:0007669"/>
    <property type="project" value="TreeGrafter"/>
</dbReference>
<dbReference type="PANTHER" id="PTHR43434">
    <property type="entry name" value="PHOSPHOGLYCOLATE PHOSPHATASE"/>
    <property type="match status" value="1"/>
</dbReference>
<comment type="caution">
    <text evidence="1">The sequence shown here is derived from an EMBL/GenBank/DDBJ whole genome shotgun (WGS) entry which is preliminary data.</text>
</comment>
<gene>
    <name evidence="1" type="ORF">H9763_04980</name>
</gene>
<keyword evidence="1" id="KW-0378">Hydrolase</keyword>
<dbReference type="InterPro" id="IPR023214">
    <property type="entry name" value="HAD_sf"/>
</dbReference>
<dbReference type="Pfam" id="PF13419">
    <property type="entry name" value="HAD_2"/>
    <property type="match status" value="1"/>
</dbReference>
<dbReference type="Proteomes" id="UP000886883">
    <property type="component" value="Unassembled WGS sequence"/>
</dbReference>
<name>A0A9D2MR18_9FIRM</name>
<dbReference type="GO" id="GO:0008967">
    <property type="term" value="F:phosphoglycolate phosphatase activity"/>
    <property type="evidence" value="ECO:0007669"/>
    <property type="project" value="TreeGrafter"/>
</dbReference>
<dbReference type="InterPro" id="IPR036412">
    <property type="entry name" value="HAD-like_sf"/>
</dbReference>
<dbReference type="AlphaFoldDB" id="A0A9D2MR18"/>
<dbReference type="InterPro" id="IPR050155">
    <property type="entry name" value="HAD-like_hydrolase_sf"/>
</dbReference>
<dbReference type="SFLD" id="SFLDG01129">
    <property type="entry name" value="C1.5:_HAD__Beta-PGM__Phosphata"/>
    <property type="match status" value="1"/>
</dbReference>
<dbReference type="NCBIfam" id="TIGR01509">
    <property type="entry name" value="HAD-SF-IA-v3"/>
    <property type="match status" value="1"/>
</dbReference>
<reference evidence="1" key="2">
    <citation type="submission" date="2021-04" db="EMBL/GenBank/DDBJ databases">
        <authorList>
            <person name="Gilroy R."/>
        </authorList>
    </citation>
    <scope>NUCLEOTIDE SEQUENCE</scope>
    <source>
        <strain evidence="1">USAMLcec3-2134</strain>
    </source>
</reference>
<dbReference type="Gene3D" id="3.40.50.1000">
    <property type="entry name" value="HAD superfamily/HAD-like"/>
    <property type="match status" value="1"/>
</dbReference>
<dbReference type="PANTHER" id="PTHR43434:SF26">
    <property type="entry name" value="PYROPHOSPHATASE PPAX"/>
    <property type="match status" value="1"/>
</dbReference>
<dbReference type="Gene3D" id="1.10.150.240">
    <property type="entry name" value="Putative phosphatase, domain 2"/>
    <property type="match status" value="1"/>
</dbReference>
<protein>
    <submittedName>
        <fullName evidence="1">HAD family hydrolase</fullName>
    </submittedName>
</protein>
<dbReference type="InterPro" id="IPR041492">
    <property type="entry name" value="HAD_2"/>
</dbReference>
<dbReference type="SFLD" id="SFLDS00003">
    <property type="entry name" value="Haloacid_Dehalogenase"/>
    <property type="match status" value="1"/>
</dbReference>
<dbReference type="GO" id="GO:0005829">
    <property type="term" value="C:cytosol"/>
    <property type="evidence" value="ECO:0007669"/>
    <property type="project" value="TreeGrafter"/>
</dbReference>
<proteinExistence type="predicted"/>
<dbReference type="InterPro" id="IPR006439">
    <property type="entry name" value="HAD-SF_hydro_IA"/>
</dbReference>
<dbReference type="SFLD" id="SFLDG01135">
    <property type="entry name" value="C1.5.6:_HAD__Beta-PGM__Phospha"/>
    <property type="match status" value="1"/>
</dbReference>
<reference evidence="1" key="1">
    <citation type="journal article" date="2021" name="PeerJ">
        <title>Extensive microbial diversity within the chicken gut microbiome revealed by metagenomics and culture.</title>
        <authorList>
            <person name="Gilroy R."/>
            <person name="Ravi A."/>
            <person name="Getino M."/>
            <person name="Pursley I."/>
            <person name="Horton D.L."/>
            <person name="Alikhan N.F."/>
            <person name="Baker D."/>
            <person name="Gharbi K."/>
            <person name="Hall N."/>
            <person name="Watson M."/>
            <person name="Adriaenssens E.M."/>
            <person name="Foster-Nyarko E."/>
            <person name="Jarju S."/>
            <person name="Secka A."/>
            <person name="Antonio M."/>
            <person name="Oren A."/>
            <person name="Chaudhuri R.R."/>
            <person name="La Ragione R."/>
            <person name="Hildebrand F."/>
            <person name="Pallen M.J."/>
        </authorList>
    </citation>
    <scope>NUCLEOTIDE SEQUENCE</scope>
    <source>
        <strain evidence="1">USAMLcec3-2134</strain>
    </source>
</reference>
<sequence length="204" mass="22965">MKYRNIIFDLDGTLIDTETAVLKTWQYTLKQNRRYFELDELRPALGLTIPNTLRKLGIVADPGFGGRWMENYGKYAGEAAFFDGVEETLATLKAGGYSLGIVTSRCREEYEAFFSSFRLESRFGCIVLADETKRHKPDPEPLLKYAQKAGVHPASCIYVGDMPTDVECANRAGMASGLAIWNRSKILCRQADFIFRTPEDLIGL</sequence>
<organism evidence="1 2">
    <name type="scientific">Candidatus Eisenbergiella merdigallinarum</name>
    <dbReference type="NCBI Taxonomy" id="2838552"/>
    <lineage>
        <taxon>Bacteria</taxon>
        <taxon>Bacillati</taxon>
        <taxon>Bacillota</taxon>
        <taxon>Clostridia</taxon>
        <taxon>Lachnospirales</taxon>
        <taxon>Lachnospiraceae</taxon>
        <taxon>Eisenbergiella</taxon>
    </lineage>
</organism>